<gene>
    <name evidence="2" type="ORF">RIF25_09505</name>
</gene>
<organism evidence="2 3">
    <name type="scientific">Pseudocalidococcus azoricus BACA0444</name>
    <dbReference type="NCBI Taxonomy" id="2918990"/>
    <lineage>
        <taxon>Bacteria</taxon>
        <taxon>Bacillati</taxon>
        <taxon>Cyanobacteriota</taxon>
        <taxon>Cyanophyceae</taxon>
        <taxon>Acaryochloridales</taxon>
        <taxon>Thermosynechococcaceae</taxon>
        <taxon>Pseudocalidococcus</taxon>
        <taxon>Pseudocalidococcus azoricus</taxon>
    </lineage>
</organism>
<dbReference type="AlphaFoldDB" id="A0AAE4JYJ0"/>
<comment type="caution">
    <text evidence="2">The sequence shown here is derived from an EMBL/GenBank/DDBJ whole genome shotgun (WGS) entry which is preliminary data.</text>
</comment>
<keyword evidence="3" id="KW-1185">Reference proteome</keyword>
<protein>
    <submittedName>
        <fullName evidence="2">Uncharacterized protein</fullName>
    </submittedName>
</protein>
<dbReference type="Proteomes" id="UP001268256">
    <property type="component" value="Unassembled WGS sequence"/>
</dbReference>
<keyword evidence="1" id="KW-0812">Transmembrane</keyword>
<dbReference type="EMBL" id="JAVMIP010000008">
    <property type="protein sequence ID" value="MDS3861044.1"/>
    <property type="molecule type" value="Genomic_DNA"/>
</dbReference>
<reference evidence="3" key="1">
    <citation type="submission" date="2023-07" db="EMBL/GenBank/DDBJ databases">
        <authorList>
            <person name="Luz R."/>
            <person name="Cordeiro R."/>
            <person name="Fonseca A."/>
            <person name="Goncalves V."/>
        </authorList>
    </citation>
    <scope>NUCLEOTIDE SEQUENCE [LARGE SCALE GENOMIC DNA]</scope>
    <source>
        <strain evidence="3">BACA0444</strain>
    </source>
</reference>
<evidence type="ECO:0000256" key="1">
    <source>
        <dbReference type="SAM" id="Phobius"/>
    </source>
</evidence>
<sequence length="123" mass="14310">MKANLLSLIPPTLLTVLIAATAALRFYDATDFPPQFPPLTLRQWSFWAFLATLLVAMVDFGIKWYFANRGRYREAEIREQETERIKRSARRDMAILSFLVNPTDTNRERLEAICQEIEQSNLD</sequence>
<evidence type="ECO:0000313" key="3">
    <source>
        <dbReference type="Proteomes" id="UP001268256"/>
    </source>
</evidence>
<keyword evidence="1" id="KW-1133">Transmembrane helix</keyword>
<keyword evidence="1" id="KW-0472">Membrane</keyword>
<proteinExistence type="predicted"/>
<dbReference type="RefSeq" id="WP_322878302.1">
    <property type="nucleotide sequence ID" value="NZ_JAVMIP010000008.1"/>
</dbReference>
<name>A0AAE4JYJ0_9CYAN</name>
<feature type="transmembrane region" description="Helical" evidence="1">
    <location>
        <begin position="46"/>
        <end position="66"/>
    </location>
</feature>
<accession>A0AAE4JYJ0</accession>
<evidence type="ECO:0000313" key="2">
    <source>
        <dbReference type="EMBL" id="MDS3861044.1"/>
    </source>
</evidence>